<evidence type="ECO:0000313" key="3">
    <source>
        <dbReference type="Proteomes" id="UP000823521"/>
    </source>
</evidence>
<evidence type="ECO:0000256" key="1">
    <source>
        <dbReference type="SAM" id="MobiDB-lite"/>
    </source>
</evidence>
<evidence type="ECO:0008006" key="4">
    <source>
        <dbReference type="Google" id="ProtNLM"/>
    </source>
</evidence>
<reference evidence="2 3" key="1">
    <citation type="submission" date="2019-12" db="EMBL/GenBank/DDBJ databases">
        <title>Whole genome sequencing of endophytic Actinobacterium Micromonospora sp. MPMI6T.</title>
        <authorList>
            <person name="Evv R."/>
            <person name="Podile A.R."/>
        </authorList>
    </citation>
    <scope>NUCLEOTIDE SEQUENCE [LARGE SCALE GENOMIC DNA]</scope>
    <source>
        <strain evidence="2 3">MPMI6</strain>
    </source>
</reference>
<dbReference type="RefSeq" id="WP_208814007.1">
    <property type="nucleotide sequence ID" value="NZ_WVUH01000103.1"/>
</dbReference>
<gene>
    <name evidence="2" type="ORF">GSF22_13995</name>
</gene>
<dbReference type="EMBL" id="WVUH01000103">
    <property type="protein sequence ID" value="MBO4207109.1"/>
    <property type="molecule type" value="Genomic_DNA"/>
</dbReference>
<comment type="caution">
    <text evidence="2">The sequence shown here is derived from an EMBL/GenBank/DDBJ whole genome shotgun (WGS) entry which is preliminary data.</text>
</comment>
<dbReference type="Proteomes" id="UP000823521">
    <property type="component" value="Unassembled WGS sequence"/>
</dbReference>
<proteinExistence type="predicted"/>
<name>A0ABS3VRU4_MICEH</name>
<evidence type="ECO:0000313" key="2">
    <source>
        <dbReference type="EMBL" id="MBO4207109.1"/>
    </source>
</evidence>
<feature type="region of interest" description="Disordered" evidence="1">
    <location>
        <begin position="427"/>
        <end position="448"/>
    </location>
</feature>
<protein>
    <recommendedName>
        <fullName evidence="4">DUF2236 domain-containing protein</fullName>
    </recommendedName>
</protein>
<sequence>MLTFVRRAYRVVAVLITLCTLVGVARLVVPATAAGDGEPPGVRRQLTFLRAALEAGAGTDAQQLFPEGYFFSHVLYGLSRVELGMRAGADRVGTDRAGVDRDIALREARWALKRLDSPAGRAPFSADLTPPYGVFYQGWTTWLRGGIIALQPADRRDPGEVQRFAADAAALGAAFDASASPYLPAYPGQAWPVDSTVAVAALRLHDTLLPPRFAGTVQRWLAGVRQRLDPATGLLPHRVEPADGAPAEVARATSQSVIHRFLVEIDPVFAREQYLRFRDRYVTTPLGLGPAVREYPDGIAGPGDVDSGPLLLGVSLSATVVTMGAAQVQGDTALAGALANYGELAGLPVDTPWTKRYAFGLLPVGDAFLAWSKTARPWVAAPGPVDPSPGVDRWWRLPLLGLLLLVGALPWLPELLLRYRRRAGVRAGTRTGEPDAPTVVGAGPARLS</sequence>
<accession>A0ABS3VRU4</accession>
<organism evidence="2 3">
    <name type="scientific">Micromonospora echinofusca</name>
    <dbReference type="NCBI Taxonomy" id="47858"/>
    <lineage>
        <taxon>Bacteria</taxon>
        <taxon>Bacillati</taxon>
        <taxon>Actinomycetota</taxon>
        <taxon>Actinomycetes</taxon>
        <taxon>Micromonosporales</taxon>
        <taxon>Micromonosporaceae</taxon>
        <taxon>Micromonospora</taxon>
    </lineage>
</organism>
<keyword evidence="3" id="KW-1185">Reference proteome</keyword>